<reference evidence="1 2" key="1">
    <citation type="journal article" date="2015" name="Nature">
        <title>rRNA introns, odd ribosomes, and small enigmatic genomes across a large radiation of phyla.</title>
        <authorList>
            <person name="Brown C.T."/>
            <person name="Hug L.A."/>
            <person name="Thomas B.C."/>
            <person name="Sharon I."/>
            <person name="Castelle C.J."/>
            <person name="Singh A."/>
            <person name="Wilkins M.J."/>
            <person name="Williams K.H."/>
            <person name="Banfield J.F."/>
        </authorList>
    </citation>
    <scope>NUCLEOTIDE SEQUENCE [LARGE SCALE GENOMIC DNA]</scope>
</reference>
<evidence type="ECO:0000313" key="2">
    <source>
        <dbReference type="Proteomes" id="UP000034329"/>
    </source>
</evidence>
<accession>A0A0G1QNX3</accession>
<proteinExistence type="predicted"/>
<name>A0A0G1QNX3_9BACT</name>
<dbReference type="EMBL" id="LCLA01000014">
    <property type="protein sequence ID" value="KKU10345.1"/>
    <property type="molecule type" value="Genomic_DNA"/>
</dbReference>
<sequence length="152" mass="17185">MPIEIDLGEKLGIIVIERKKTVRSLLSNLVKDKLAIADAIRRYDSTKFVERGQFVGDEGVSPARILITNFKEPPFMARIMGCRSVSYKLFVDGAGRLIEKAKWSPTPLKLEGVDLGGRTDFLDVRYLPEWISRSTTPELLKVKIDSLFYPRG</sequence>
<protein>
    <submittedName>
        <fullName evidence="1">Uncharacterized protein</fullName>
    </submittedName>
</protein>
<evidence type="ECO:0000313" key="1">
    <source>
        <dbReference type="EMBL" id="KKU10345.1"/>
    </source>
</evidence>
<dbReference type="Proteomes" id="UP000034329">
    <property type="component" value="Unassembled WGS sequence"/>
</dbReference>
<dbReference type="AlphaFoldDB" id="A0A0G1QNX3"/>
<comment type="caution">
    <text evidence="1">The sequence shown here is derived from an EMBL/GenBank/DDBJ whole genome shotgun (WGS) entry which is preliminary data.</text>
</comment>
<gene>
    <name evidence="1" type="ORF">UX13_C0014G0003</name>
</gene>
<organism evidence="1 2">
    <name type="scientific">Candidatus Woesebacteria bacterium GW2011_GWB1_45_5</name>
    <dbReference type="NCBI Taxonomy" id="1618581"/>
    <lineage>
        <taxon>Bacteria</taxon>
        <taxon>Candidatus Woeseibacteriota</taxon>
    </lineage>
</organism>